<protein>
    <submittedName>
        <fullName evidence="1">Uncharacterized protein</fullName>
    </submittedName>
</protein>
<keyword evidence="2" id="KW-1185">Reference proteome</keyword>
<dbReference type="PANTHER" id="PTHR31552:SF31">
    <property type="entry name" value="SERPENTINE RECEPTOR CLASS GAMMA"/>
    <property type="match status" value="1"/>
</dbReference>
<name>A0A2A6C801_PRIPA</name>
<reference evidence="2" key="1">
    <citation type="journal article" date="2008" name="Nat. Genet.">
        <title>The Pristionchus pacificus genome provides a unique perspective on nematode lifestyle and parasitism.</title>
        <authorList>
            <person name="Dieterich C."/>
            <person name="Clifton S.W."/>
            <person name="Schuster L.N."/>
            <person name="Chinwalla A."/>
            <person name="Delehaunty K."/>
            <person name="Dinkelacker I."/>
            <person name="Fulton L."/>
            <person name="Fulton R."/>
            <person name="Godfrey J."/>
            <person name="Minx P."/>
            <person name="Mitreva M."/>
            <person name="Roeseler W."/>
            <person name="Tian H."/>
            <person name="Witte H."/>
            <person name="Yang S.P."/>
            <person name="Wilson R.K."/>
            <person name="Sommer R.J."/>
        </authorList>
    </citation>
    <scope>NUCLEOTIDE SEQUENCE [LARGE SCALE GENOMIC DNA]</scope>
    <source>
        <strain evidence="2">PS312</strain>
    </source>
</reference>
<evidence type="ECO:0000313" key="1">
    <source>
        <dbReference type="EnsemblMetazoa" id="PPA08714.1"/>
    </source>
</evidence>
<gene>
    <name evidence="1" type="primary">WBGene00098268</name>
</gene>
<organism evidence="1 2">
    <name type="scientific">Pristionchus pacificus</name>
    <name type="common">Parasitic nematode worm</name>
    <dbReference type="NCBI Taxonomy" id="54126"/>
    <lineage>
        <taxon>Eukaryota</taxon>
        <taxon>Metazoa</taxon>
        <taxon>Ecdysozoa</taxon>
        <taxon>Nematoda</taxon>
        <taxon>Chromadorea</taxon>
        <taxon>Rhabditida</taxon>
        <taxon>Rhabditina</taxon>
        <taxon>Diplogasteromorpha</taxon>
        <taxon>Diplogasteroidea</taxon>
        <taxon>Neodiplogasteridae</taxon>
        <taxon>Pristionchus</taxon>
    </lineage>
</organism>
<accession>A0A8R1U6N8</accession>
<reference evidence="1" key="2">
    <citation type="submission" date="2022-06" db="UniProtKB">
        <authorList>
            <consortium name="EnsemblMetazoa"/>
        </authorList>
    </citation>
    <scope>IDENTIFICATION</scope>
    <source>
        <strain evidence="1">PS312</strain>
    </source>
</reference>
<dbReference type="Proteomes" id="UP000005239">
    <property type="component" value="Unassembled WGS sequence"/>
</dbReference>
<evidence type="ECO:0000313" key="2">
    <source>
        <dbReference type="Proteomes" id="UP000005239"/>
    </source>
</evidence>
<accession>A0A2A6C801</accession>
<dbReference type="AlphaFoldDB" id="A0A2A6C801"/>
<dbReference type="PANTHER" id="PTHR31552">
    <property type="entry name" value="SERPENTINE RECEPTOR CLASS GAMMA"/>
    <property type="match status" value="1"/>
</dbReference>
<proteinExistence type="predicted"/>
<sequence>MGLLIDILDYGLLTINLYVLLRIRLSKEEAFKTPFFYWFFMTGMASSLSVVGFIIAVRFLFPVEYSWGFKFGYMLNSATITFATIGKTLIAFHRWSVMRTTTFIEDIWSPRVTYILTAISTFLSFGACTPVFWCGMTYKVVGNVTVVLYIDDACNVTQKSRSSAVYFLYVIFSVVMTVLTSREFIKLSKLAEDSTKALIMSNQRNMFIIVSICTITQMVKATHQFCWVFVAAFGATDLNLFLQKTYDVTHYLATYSATASLVIFNKKVRRLMYSTRIRAPQASSQANVYVLLRIQISREDAFRTPFFYSFLITGLASSLSVVGFIVADRFTFIVENEWGFKYGYMLNAFSVTFSTIGKTSISMHRYAMMRTFIEDIWSRKIWSRKMSSYILTLITSIVSLAACSPAFWCGLTYTMRDNVTVVVYLDDACTVGSTRALISSNQRNMFIIVSIYTVTQMIKATHQYDVTHYLSTYSVIP</sequence>
<dbReference type="EnsemblMetazoa" id="PPA08714.1">
    <property type="protein sequence ID" value="PPA08714.1"/>
    <property type="gene ID" value="WBGene00098268"/>
</dbReference>
<dbReference type="Gene3D" id="1.20.1070.10">
    <property type="entry name" value="Rhodopsin 7-helix transmembrane proteins"/>
    <property type="match status" value="1"/>
</dbReference>